<dbReference type="Gene3D" id="3.80.10.10">
    <property type="entry name" value="Ribonuclease Inhibitor"/>
    <property type="match status" value="1"/>
</dbReference>
<evidence type="ECO:0000313" key="3">
    <source>
        <dbReference type="EMBL" id="KAK1734841.1"/>
    </source>
</evidence>
<dbReference type="EMBL" id="JATAAI010000037">
    <property type="protein sequence ID" value="KAK1734841.1"/>
    <property type="molecule type" value="Genomic_DNA"/>
</dbReference>
<evidence type="ECO:0000313" key="4">
    <source>
        <dbReference type="Proteomes" id="UP001224775"/>
    </source>
</evidence>
<dbReference type="AlphaFoldDB" id="A0AAD8XWR1"/>
<dbReference type="InterPro" id="IPR026906">
    <property type="entry name" value="LRR_5"/>
</dbReference>
<dbReference type="Proteomes" id="UP001224775">
    <property type="component" value="Unassembled WGS sequence"/>
</dbReference>
<evidence type="ECO:0008006" key="5">
    <source>
        <dbReference type="Google" id="ProtNLM"/>
    </source>
</evidence>
<evidence type="ECO:0000313" key="2">
    <source>
        <dbReference type="EMBL" id="KAK1734840.1"/>
    </source>
</evidence>
<feature type="non-terminal residue" evidence="1">
    <location>
        <position position="184"/>
    </location>
</feature>
<evidence type="ECO:0000313" key="1">
    <source>
        <dbReference type="EMBL" id="KAK1734838.1"/>
    </source>
</evidence>
<sequence>MMMADDGYYIYTGRDDEVIPPEVTRVRIHESVTVIRARAFRGNRNIEEVDCDNVITVEECAFYNCPSLRLVIMRGVKVVERKVFFDCKSLAVVECDKLDRIGEWAFLHCKSLRSINLPSAKIVENGAFDECEALTNVEFGKDLESIGPRAFVNCTSLERITIPLKDGIITDNNVFRMCKNLKHV</sequence>
<comment type="caution">
    <text evidence="1">The sequence shown here is derived from an EMBL/GenBank/DDBJ whole genome shotgun (WGS) entry which is preliminary data.</text>
</comment>
<dbReference type="EMBL" id="JATAAI010000037">
    <property type="protein sequence ID" value="KAK1734840.1"/>
    <property type="molecule type" value="Genomic_DNA"/>
</dbReference>
<dbReference type="Pfam" id="PF13306">
    <property type="entry name" value="LRR_5"/>
    <property type="match status" value="1"/>
</dbReference>
<accession>A0AAD8XWR1</accession>
<proteinExistence type="predicted"/>
<dbReference type="SUPFAM" id="SSF52058">
    <property type="entry name" value="L domain-like"/>
    <property type="match status" value="1"/>
</dbReference>
<dbReference type="InterPro" id="IPR032675">
    <property type="entry name" value="LRR_dom_sf"/>
</dbReference>
<organism evidence="1 4">
    <name type="scientific">Skeletonema marinoi</name>
    <dbReference type="NCBI Taxonomy" id="267567"/>
    <lineage>
        <taxon>Eukaryota</taxon>
        <taxon>Sar</taxon>
        <taxon>Stramenopiles</taxon>
        <taxon>Ochrophyta</taxon>
        <taxon>Bacillariophyta</taxon>
        <taxon>Coscinodiscophyceae</taxon>
        <taxon>Thalassiosirophycidae</taxon>
        <taxon>Thalassiosirales</taxon>
        <taxon>Skeletonemataceae</taxon>
        <taxon>Skeletonema</taxon>
        <taxon>Skeletonema marinoi-dohrnii complex</taxon>
    </lineage>
</organism>
<dbReference type="PANTHER" id="PTHR45661:SF3">
    <property type="entry name" value="IG-LIKE DOMAIN-CONTAINING PROTEIN"/>
    <property type="match status" value="1"/>
</dbReference>
<reference evidence="1" key="1">
    <citation type="submission" date="2023-06" db="EMBL/GenBank/DDBJ databases">
        <title>Survivors Of The Sea: Transcriptome response of Skeletonema marinoi to long-term dormancy.</title>
        <authorList>
            <person name="Pinder M.I.M."/>
            <person name="Kourtchenko O."/>
            <person name="Robertson E.K."/>
            <person name="Larsson T."/>
            <person name="Maumus F."/>
            <person name="Osuna-Cruz C.M."/>
            <person name="Vancaester E."/>
            <person name="Stenow R."/>
            <person name="Vandepoele K."/>
            <person name="Ploug H."/>
            <person name="Bruchert V."/>
            <person name="Godhe A."/>
            <person name="Topel M."/>
        </authorList>
    </citation>
    <scope>NUCLEOTIDE SEQUENCE</scope>
    <source>
        <strain evidence="1">R05AC</strain>
    </source>
</reference>
<protein>
    <recommendedName>
        <fullName evidence="5">Leucine-rich repeat domain-containing protein</fullName>
    </recommendedName>
</protein>
<name>A0AAD8XWR1_9STRA</name>
<dbReference type="EMBL" id="JATAAI010000037">
    <property type="protein sequence ID" value="KAK1734838.1"/>
    <property type="molecule type" value="Genomic_DNA"/>
</dbReference>
<keyword evidence="4" id="KW-1185">Reference proteome</keyword>
<dbReference type="InterPro" id="IPR053139">
    <property type="entry name" value="Surface_bspA-like"/>
</dbReference>
<dbReference type="PANTHER" id="PTHR45661">
    <property type="entry name" value="SURFACE ANTIGEN"/>
    <property type="match status" value="1"/>
</dbReference>
<gene>
    <name evidence="1" type="ORF">QTG54_014711</name>
    <name evidence="2" type="ORF">QTG54_014713</name>
    <name evidence="3" type="ORF">QTG54_014714</name>
</gene>